<dbReference type="InterPro" id="IPR045851">
    <property type="entry name" value="AMP-bd_C_sf"/>
</dbReference>
<evidence type="ECO:0000256" key="5">
    <source>
        <dbReference type="ARBA" id="ARBA00051915"/>
    </source>
</evidence>
<dbReference type="Gene3D" id="3.40.50.12780">
    <property type="entry name" value="N-terminal domain of ligase-like"/>
    <property type="match status" value="1"/>
</dbReference>
<dbReference type="InterPro" id="IPR020845">
    <property type="entry name" value="AMP-binding_CS"/>
</dbReference>
<evidence type="ECO:0000259" key="9">
    <source>
        <dbReference type="Pfam" id="PF13193"/>
    </source>
</evidence>
<proteinExistence type="inferred from homology"/>
<dbReference type="CDD" id="cd12118">
    <property type="entry name" value="ttLC_FACS_AEE21_like"/>
    <property type="match status" value="1"/>
</dbReference>
<evidence type="ECO:0000313" key="10">
    <source>
        <dbReference type="EMBL" id="RIV83612.1"/>
    </source>
</evidence>
<dbReference type="GO" id="GO:0016874">
    <property type="term" value="F:ligase activity"/>
    <property type="evidence" value="ECO:0007669"/>
    <property type="project" value="UniProtKB-KW"/>
</dbReference>
<dbReference type="Pfam" id="PF00501">
    <property type="entry name" value="AMP-binding"/>
    <property type="match status" value="1"/>
</dbReference>
<organism evidence="10 11">
    <name type="scientific">Aurantiacibacter zhengii</name>
    <dbReference type="NCBI Taxonomy" id="2307003"/>
    <lineage>
        <taxon>Bacteria</taxon>
        <taxon>Pseudomonadati</taxon>
        <taxon>Pseudomonadota</taxon>
        <taxon>Alphaproteobacteria</taxon>
        <taxon>Sphingomonadales</taxon>
        <taxon>Erythrobacteraceae</taxon>
        <taxon>Aurantiacibacter</taxon>
    </lineage>
</organism>
<dbReference type="PROSITE" id="PS00455">
    <property type="entry name" value="AMP_BINDING"/>
    <property type="match status" value="1"/>
</dbReference>
<gene>
    <name evidence="10" type="ORF">D2V07_16005</name>
</gene>
<evidence type="ECO:0000256" key="2">
    <source>
        <dbReference type="ARBA" id="ARBA00022598"/>
    </source>
</evidence>
<dbReference type="InterPro" id="IPR000873">
    <property type="entry name" value="AMP-dep_synth/lig_dom"/>
</dbReference>
<dbReference type="Pfam" id="PF13193">
    <property type="entry name" value="AMP-binding_C"/>
    <property type="match status" value="1"/>
</dbReference>
<dbReference type="EC" id="6.2.1.44" evidence="6"/>
<evidence type="ECO:0000259" key="8">
    <source>
        <dbReference type="Pfam" id="PF00501"/>
    </source>
</evidence>
<accession>A0A418NP59</accession>
<feature type="domain" description="AMP-binding enzyme C-terminal" evidence="9">
    <location>
        <begin position="452"/>
        <end position="526"/>
    </location>
</feature>
<name>A0A418NP59_9SPHN</name>
<dbReference type="InterPro" id="IPR042099">
    <property type="entry name" value="ANL_N_sf"/>
</dbReference>
<dbReference type="Gene3D" id="3.30.300.30">
    <property type="match status" value="1"/>
</dbReference>
<dbReference type="FunFam" id="3.30.300.30:FF:000008">
    <property type="entry name" value="2,3-dihydroxybenzoate-AMP ligase"/>
    <property type="match status" value="1"/>
</dbReference>
<dbReference type="SUPFAM" id="SSF56801">
    <property type="entry name" value="Acetyl-CoA synthetase-like"/>
    <property type="match status" value="1"/>
</dbReference>
<evidence type="ECO:0000256" key="4">
    <source>
        <dbReference type="ARBA" id="ARBA00023098"/>
    </source>
</evidence>
<protein>
    <recommendedName>
        <fullName evidence="7">3-methylmercaptopropionyl-CoA ligase</fullName>
        <ecNumber evidence="6">6.2.1.44</ecNumber>
    </recommendedName>
</protein>
<comment type="caution">
    <text evidence="10">The sequence shown here is derived from an EMBL/GenBank/DDBJ whole genome shotgun (WGS) entry which is preliminary data.</text>
</comment>
<keyword evidence="3" id="KW-0276">Fatty acid metabolism</keyword>
<dbReference type="AlphaFoldDB" id="A0A418NP59"/>
<dbReference type="InterPro" id="IPR025110">
    <property type="entry name" value="AMP-bd_C"/>
</dbReference>
<dbReference type="Proteomes" id="UP000286576">
    <property type="component" value="Unassembled WGS sequence"/>
</dbReference>
<dbReference type="GO" id="GO:0006631">
    <property type="term" value="P:fatty acid metabolic process"/>
    <property type="evidence" value="ECO:0007669"/>
    <property type="project" value="UniProtKB-KW"/>
</dbReference>
<dbReference type="NCBIfam" id="NF006020">
    <property type="entry name" value="PRK08162.1"/>
    <property type="match status" value="1"/>
</dbReference>
<sequence>MTKGSGNPENIGHQANYSPLTPLSFLQRTAQVFGHHVAVIFEERSWTWAQFANRCYNLAGALAGRGVKSGEKVSILADNIPAALEASFGIPMAGGVINAINTRLDPDAIAFILEHAETRVFLVDRHYAKVAGEAISNCTRNLLVIDIEDAASGSKPTFAQLSYEEFLSEAITDLPAPNLNELDPIALNYTSGTTGDPKGVLLHHRGAYLNAIGNSLSWGLPRFCVYLWSLPLFHCNGWCFPWTIALQAGVNVCVRGVDPNALLDLIEKHKVTHLCGAPIVVRMLVDAANAITTERAPLSIMTAGAAPPSSLLAKASATGFDITHTYGLTEVYGPCAVCEWHPEWDALSQDEQATLMARQGVGYPVVEEIAVINPETMLPVPQDGVTIGEVMFRGNVVMTGYYKNPEATREALSGGYFHSGDLAVWYPGGYVEIKDRSKDIIISGGENISSIEIEEVLYKHPAVSAAAVVAAPHEKWGETPHAFIETVANKSADPDEIIAFCRDHLAHFKCPTRVTLQELPKTATGKIQKYELREKAKALSPFS</sequence>
<evidence type="ECO:0000256" key="1">
    <source>
        <dbReference type="ARBA" id="ARBA00006432"/>
    </source>
</evidence>
<keyword evidence="11" id="KW-1185">Reference proteome</keyword>
<feature type="domain" description="AMP-dependent synthetase/ligase" evidence="8">
    <location>
        <begin position="26"/>
        <end position="402"/>
    </location>
</feature>
<dbReference type="RefSeq" id="WP_098106015.1">
    <property type="nucleotide sequence ID" value="NZ_CAWODQ010000029.1"/>
</dbReference>
<dbReference type="OrthoDB" id="9803968at2"/>
<dbReference type="EMBL" id="QXFL01000009">
    <property type="protein sequence ID" value="RIV83612.1"/>
    <property type="molecule type" value="Genomic_DNA"/>
</dbReference>
<keyword evidence="2" id="KW-0436">Ligase</keyword>
<reference evidence="10 11" key="1">
    <citation type="submission" date="2018-08" db="EMBL/GenBank/DDBJ databases">
        <title>Erythrobacter zhengii sp.nov., a bacterium isolated from deep-sea sediment.</title>
        <authorList>
            <person name="Fang C."/>
            <person name="Wu Y.-H."/>
            <person name="Sun C."/>
            <person name="Wang H."/>
            <person name="Cheng H."/>
            <person name="Meng F.-X."/>
            <person name="Wang C.-S."/>
            <person name="Xu X.-W."/>
        </authorList>
    </citation>
    <scope>NUCLEOTIDE SEQUENCE [LARGE SCALE GENOMIC DNA]</scope>
    <source>
        <strain evidence="10 11">V18</strain>
    </source>
</reference>
<evidence type="ECO:0000313" key="11">
    <source>
        <dbReference type="Proteomes" id="UP000286576"/>
    </source>
</evidence>
<keyword evidence="4" id="KW-0443">Lipid metabolism</keyword>
<dbReference type="PANTHER" id="PTHR43859">
    <property type="entry name" value="ACYL-ACTIVATING ENZYME"/>
    <property type="match status" value="1"/>
</dbReference>
<comment type="similarity">
    <text evidence="1">Belongs to the ATP-dependent AMP-binding enzyme family.</text>
</comment>
<evidence type="ECO:0000256" key="7">
    <source>
        <dbReference type="ARBA" id="ARBA00067668"/>
    </source>
</evidence>
<evidence type="ECO:0000256" key="6">
    <source>
        <dbReference type="ARBA" id="ARBA00066616"/>
    </source>
</evidence>
<dbReference type="PANTHER" id="PTHR43859:SF4">
    <property type="entry name" value="BUTANOATE--COA LIGASE AAE1-RELATED"/>
    <property type="match status" value="1"/>
</dbReference>
<comment type="catalytic activity">
    <reaction evidence="5">
        <text>3-(methylsulfanyl)propanoate + ATP + CoA = 3-(methylsulfanyl)propanoyl-CoA + AMP + diphosphate</text>
        <dbReference type="Rhea" id="RHEA:43052"/>
        <dbReference type="ChEBI" id="CHEBI:30616"/>
        <dbReference type="ChEBI" id="CHEBI:33019"/>
        <dbReference type="ChEBI" id="CHEBI:49016"/>
        <dbReference type="ChEBI" id="CHEBI:57287"/>
        <dbReference type="ChEBI" id="CHEBI:82815"/>
        <dbReference type="ChEBI" id="CHEBI:456215"/>
        <dbReference type="EC" id="6.2.1.44"/>
    </reaction>
    <physiologicalReaction direction="left-to-right" evidence="5">
        <dbReference type="Rhea" id="RHEA:43053"/>
    </physiologicalReaction>
</comment>
<evidence type="ECO:0000256" key="3">
    <source>
        <dbReference type="ARBA" id="ARBA00022832"/>
    </source>
</evidence>